<keyword evidence="2" id="KW-0378">Hydrolase</keyword>
<dbReference type="RefSeq" id="XP_060281062.1">
    <property type="nucleotide sequence ID" value="XM_060428638.1"/>
</dbReference>
<name>A0AAJ0FJU8_9PEZI</name>
<evidence type="ECO:0000313" key="2">
    <source>
        <dbReference type="EMBL" id="KAK1764849.1"/>
    </source>
</evidence>
<dbReference type="EMBL" id="MU839018">
    <property type="protein sequence ID" value="KAK1764849.1"/>
    <property type="molecule type" value="Genomic_DNA"/>
</dbReference>
<dbReference type="AlphaFoldDB" id="A0AAJ0FJU8"/>
<proteinExistence type="predicted"/>
<reference evidence="2" key="1">
    <citation type="submission" date="2023-06" db="EMBL/GenBank/DDBJ databases">
        <title>Genome-scale phylogeny and comparative genomics of the fungal order Sordariales.</title>
        <authorList>
            <consortium name="Lawrence Berkeley National Laboratory"/>
            <person name="Hensen N."/>
            <person name="Bonometti L."/>
            <person name="Westerberg I."/>
            <person name="Brannstrom I.O."/>
            <person name="Guillou S."/>
            <person name="Cros-Aarteil S."/>
            <person name="Calhoun S."/>
            <person name="Haridas S."/>
            <person name="Kuo A."/>
            <person name="Mondo S."/>
            <person name="Pangilinan J."/>
            <person name="Riley R."/>
            <person name="Labutti K."/>
            <person name="Andreopoulos B."/>
            <person name="Lipzen A."/>
            <person name="Chen C."/>
            <person name="Yanf M."/>
            <person name="Daum C."/>
            <person name="Ng V."/>
            <person name="Clum A."/>
            <person name="Steindorff A."/>
            <person name="Ohm R."/>
            <person name="Martin F."/>
            <person name="Silar P."/>
            <person name="Natvig D."/>
            <person name="Lalanne C."/>
            <person name="Gautier V."/>
            <person name="Ament-Velasquez S.L."/>
            <person name="Kruys A."/>
            <person name="Hutchinson M.I."/>
            <person name="Powell A.J."/>
            <person name="Barry K."/>
            <person name="Miller A.N."/>
            <person name="Grigoriev I.V."/>
            <person name="Debuchy R."/>
            <person name="Gladieux P."/>
            <person name="Thoren M.H."/>
            <person name="Johannesson H."/>
        </authorList>
    </citation>
    <scope>NUCLEOTIDE SEQUENCE</scope>
    <source>
        <strain evidence="2">8032-3</strain>
    </source>
</reference>
<accession>A0AAJ0FJU8</accession>
<keyword evidence="3" id="KW-1185">Reference proteome</keyword>
<dbReference type="Gene3D" id="3.40.50.1820">
    <property type="entry name" value="alpha/beta hydrolase"/>
    <property type="match status" value="1"/>
</dbReference>
<dbReference type="SUPFAM" id="SSF53474">
    <property type="entry name" value="alpha/beta-Hydrolases"/>
    <property type="match status" value="1"/>
</dbReference>
<dbReference type="Proteomes" id="UP001244011">
    <property type="component" value="Unassembled WGS sequence"/>
</dbReference>
<evidence type="ECO:0000313" key="3">
    <source>
        <dbReference type="Proteomes" id="UP001244011"/>
    </source>
</evidence>
<keyword evidence="1" id="KW-1133">Transmembrane helix</keyword>
<protein>
    <submittedName>
        <fullName evidence="2">Alpha/Beta hydrolase protein</fullName>
    </submittedName>
</protein>
<dbReference type="GO" id="GO:0016020">
    <property type="term" value="C:membrane"/>
    <property type="evidence" value="ECO:0007669"/>
    <property type="project" value="TreeGrafter"/>
</dbReference>
<dbReference type="InterPro" id="IPR029058">
    <property type="entry name" value="AB_hydrolase_fold"/>
</dbReference>
<comment type="caution">
    <text evidence="2">The sequence shown here is derived from an EMBL/GenBank/DDBJ whole genome shotgun (WGS) entry which is preliminary data.</text>
</comment>
<dbReference type="GO" id="GO:0008474">
    <property type="term" value="F:palmitoyl-(protein) hydrolase activity"/>
    <property type="evidence" value="ECO:0007669"/>
    <property type="project" value="TreeGrafter"/>
</dbReference>
<dbReference type="GeneID" id="85311825"/>
<sequence>MVDHMTWISAAIFPRLSVSHSSPGGNSLLSMRSRLACIPHSLWRPRPAAPRPRLVDTTQRLARRIHLEPFLMPPIYFTGLLGALWLWKCMMLVVFQNKIIYMPGMPPNSRRETIADYASECRGIQWHENRTRAADGTSLALAVANAHSKGEEASKGSGAGKESIAGHVYILYFQGNASSIPPRLPYLSSVLRTLKDSKRAGLPPVQFTLVCLSYRGYWTSRGRPSEKGIRRDAEAGLRWITQCHAETYAGSDRLAKPIVLLWGQSIGSGVATNLAASSPPQPVLRVDGVILETPFLSVRAMLEVLYPQKWLPYKRLWPFLRNQLDSWQNLGAIAEMSKASGSKPPQMFILEAGRDELVPQEHGEKLEQRCIEVGLPVYKKTVHNAFHNEAITRAEGRKAVTEFVLQQTQRHMDDTMSTD</sequence>
<dbReference type="PANTHER" id="PTHR12277:SF64">
    <property type="entry name" value="SUPERFAMILY HYDROLASE, PUTATIVE (AFU_ORTHOLOGUE AFUA_3G01760)-RELATED"/>
    <property type="match status" value="1"/>
</dbReference>
<feature type="transmembrane region" description="Helical" evidence="1">
    <location>
        <begin position="75"/>
        <end position="95"/>
    </location>
</feature>
<dbReference type="PANTHER" id="PTHR12277">
    <property type="entry name" value="ALPHA/BETA HYDROLASE DOMAIN-CONTAINING PROTEIN"/>
    <property type="match status" value="1"/>
</dbReference>
<keyword evidence="1" id="KW-0472">Membrane</keyword>
<evidence type="ECO:0000256" key="1">
    <source>
        <dbReference type="SAM" id="Phobius"/>
    </source>
</evidence>
<organism evidence="2 3">
    <name type="scientific">Phialemonium atrogriseum</name>
    <dbReference type="NCBI Taxonomy" id="1093897"/>
    <lineage>
        <taxon>Eukaryota</taxon>
        <taxon>Fungi</taxon>
        <taxon>Dikarya</taxon>
        <taxon>Ascomycota</taxon>
        <taxon>Pezizomycotina</taxon>
        <taxon>Sordariomycetes</taxon>
        <taxon>Sordariomycetidae</taxon>
        <taxon>Cephalothecales</taxon>
        <taxon>Cephalothecaceae</taxon>
        <taxon>Phialemonium</taxon>
    </lineage>
</organism>
<keyword evidence="1" id="KW-0812">Transmembrane</keyword>
<gene>
    <name evidence="2" type="ORF">QBC33DRAFT_546210</name>
</gene>